<protein>
    <recommendedName>
        <fullName evidence="7">Regulator of microtubule dynamics protein 1</fullName>
    </recommendedName>
    <alternativeName>
        <fullName evidence="8">Protein FAM82B</fullName>
    </alternativeName>
</protein>
<dbReference type="Gene3D" id="1.25.40.10">
    <property type="entry name" value="Tetratricopeptide repeat domain"/>
    <property type="match status" value="2"/>
</dbReference>
<comment type="subcellular location">
    <subcellularLocation>
        <location evidence="1">Cytoplasm</location>
        <location evidence="1">Cytoskeleton</location>
    </subcellularLocation>
</comment>
<comment type="subunit">
    <text evidence="2">Interacts with microtubules.</text>
</comment>
<accession>A0A8J7S891</accession>
<keyword evidence="3" id="KW-0963">Cytoplasm</keyword>
<reference evidence="9" key="1">
    <citation type="submission" date="2021-02" db="EMBL/GenBank/DDBJ databases">
        <title>Natronogracilivirga saccharolytica gen. nov. sp. nov. a new anaerobic, haloalkiliphilic carbohydrate-fermenting bacterium from soda lake and proposing of Cyclonatronumiaceae fam. nov. in the phylum Balneolaeota.</title>
        <authorList>
            <person name="Zhilina T.N."/>
            <person name="Sorokin D.Y."/>
            <person name="Zavarzina D.G."/>
            <person name="Toshchakov S.V."/>
            <person name="Kublanov I.V."/>
        </authorList>
    </citation>
    <scope>NUCLEOTIDE SEQUENCE</scope>
    <source>
        <strain evidence="9">Z-1702</strain>
    </source>
</reference>
<comment type="caution">
    <text evidence="9">The sequence shown here is derived from an EMBL/GenBank/DDBJ whole genome shotgun (WGS) entry which is preliminary data.</text>
</comment>
<keyword evidence="10" id="KW-1185">Reference proteome</keyword>
<dbReference type="Proteomes" id="UP000673975">
    <property type="component" value="Unassembled WGS sequence"/>
</dbReference>
<keyword evidence="5" id="KW-0802">TPR repeat</keyword>
<evidence type="ECO:0000256" key="3">
    <source>
        <dbReference type="ARBA" id="ARBA00022490"/>
    </source>
</evidence>
<dbReference type="PANTHER" id="PTHR16056">
    <property type="entry name" value="REGULATOR OF MICROTUBULE DYNAMICS PROTEIN"/>
    <property type="match status" value="1"/>
</dbReference>
<dbReference type="InterPro" id="IPR011990">
    <property type="entry name" value="TPR-like_helical_dom_sf"/>
</dbReference>
<evidence type="ECO:0000256" key="5">
    <source>
        <dbReference type="ARBA" id="ARBA00022803"/>
    </source>
</evidence>
<dbReference type="RefSeq" id="WP_210510994.1">
    <property type="nucleotide sequence ID" value="NZ_JAFIDN010000003.1"/>
</dbReference>
<evidence type="ECO:0000256" key="8">
    <source>
        <dbReference type="ARBA" id="ARBA00041958"/>
    </source>
</evidence>
<dbReference type="GO" id="GO:0008017">
    <property type="term" value="F:microtubule binding"/>
    <property type="evidence" value="ECO:0007669"/>
    <property type="project" value="TreeGrafter"/>
</dbReference>
<keyword evidence="4" id="KW-0677">Repeat</keyword>
<organism evidence="9 10">
    <name type="scientific">Natronogracilivirga saccharolytica</name>
    <dbReference type="NCBI Taxonomy" id="2812953"/>
    <lineage>
        <taxon>Bacteria</taxon>
        <taxon>Pseudomonadati</taxon>
        <taxon>Balneolota</taxon>
        <taxon>Balneolia</taxon>
        <taxon>Balneolales</taxon>
        <taxon>Cyclonatronaceae</taxon>
        <taxon>Natronogracilivirga</taxon>
    </lineage>
</organism>
<name>A0A8J7S891_9BACT</name>
<keyword evidence="6" id="KW-0206">Cytoskeleton</keyword>
<evidence type="ECO:0000256" key="1">
    <source>
        <dbReference type="ARBA" id="ARBA00004245"/>
    </source>
</evidence>
<gene>
    <name evidence="9" type="ORF">NATSA_05430</name>
</gene>
<dbReference type="SUPFAM" id="SSF48452">
    <property type="entry name" value="TPR-like"/>
    <property type="match status" value="1"/>
</dbReference>
<evidence type="ECO:0000256" key="6">
    <source>
        <dbReference type="ARBA" id="ARBA00023212"/>
    </source>
</evidence>
<proteinExistence type="predicted"/>
<evidence type="ECO:0000256" key="4">
    <source>
        <dbReference type="ARBA" id="ARBA00022737"/>
    </source>
</evidence>
<dbReference type="PANTHER" id="PTHR16056:SF16">
    <property type="entry name" value="REGULATOR OF MICROTUBULE DYNAMICS PROTEIN 1"/>
    <property type="match status" value="1"/>
</dbReference>
<dbReference type="GO" id="GO:0005876">
    <property type="term" value="C:spindle microtubule"/>
    <property type="evidence" value="ECO:0007669"/>
    <property type="project" value="TreeGrafter"/>
</dbReference>
<sequence>MSLILSMKTLSLKLFTYLMLTLLVAGVSAFFPQTSLAAKSGSEEKLKHAMELKNDFKDEEALKAFEEVLEEDEQHFEALWNAVILHTSIGNRQSRSRDEEAHYEQAHELAKKMLEAYPDSAASHFAYSAAVGRKAQSAGARERLRLSTEIREHAEKAVELDPEYSRAWNVLGVWHHRAANLSRMERLAANALFGGAPEGASNDSAREAFKKAIELDPQYVLYYHDQAEFYLTIGEEDKARQSLEKGLQQEILTSDDERWKDNMREMLDDL</sequence>
<evidence type="ECO:0000256" key="7">
    <source>
        <dbReference type="ARBA" id="ARBA00039966"/>
    </source>
</evidence>
<dbReference type="InterPro" id="IPR049039">
    <property type="entry name" value="RMD1-3_a_helical_rpt"/>
</dbReference>
<dbReference type="GO" id="GO:0005737">
    <property type="term" value="C:cytoplasm"/>
    <property type="evidence" value="ECO:0007669"/>
    <property type="project" value="TreeGrafter"/>
</dbReference>
<dbReference type="GO" id="GO:0097431">
    <property type="term" value="C:mitotic spindle pole"/>
    <property type="evidence" value="ECO:0007669"/>
    <property type="project" value="TreeGrafter"/>
</dbReference>
<dbReference type="Pfam" id="PF21033">
    <property type="entry name" value="RMD1-3"/>
    <property type="match status" value="1"/>
</dbReference>
<evidence type="ECO:0000313" key="10">
    <source>
        <dbReference type="Proteomes" id="UP000673975"/>
    </source>
</evidence>
<dbReference type="EMBL" id="JAFIDN010000003">
    <property type="protein sequence ID" value="MBP3192098.1"/>
    <property type="molecule type" value="Genomic_DNA"/>
</dbReference>
<evidence type="ECO:0000313" key="9">
    <source>
        <dbReference type="EMBL" id="MBP3192098.1"/>
    </source>
</evidence>
<dbReference type="AlphaFoldDB" id="A0A8J7S891"/>
<evidence type="ECO:0000256" key="2">
    <source>
        <dbReference type="ARBA" id="ARBA00011375"/>
    </source>
</evidence>